<comment type="caution">
    <text evidence="4">The sequence shown here is derived from an EMBL/GenBank/DDBJ whole genome shotgun (WGS) entry which is preliminary data.</text>
</comment>
<feature type="transmembrane region" description="Helical" evidence="1">
    <location>
        <begin position="506"/>
        <end position="530"/>
    </location>
</feature>
<dbReference type="InterPro" id="IPR046712">
    <property type="entry name" value="DUF6785"/>
</dbReference>
<feature type="transmembrane region" description="Helical" evidence="1">
    <location>
        <begin position="391"/>
        <end position="412"/>
    </location>
</feature>
<evidence type="ECO:0000259" key="3">
    <source>
        <dbReference type="Pfam" id="PF20581"/>
    </source>
</evidence>
<feature type="transmembrane region" description="Helical" evidence="1">
    <location>
        <begin position="38"/>
        <end position="56"/>
    </location>
</feature>
<feature type="transmembrane region" description="Helical" evidence="1">
    <location>
        <begin position="587"/>
        <end position="608"/>
    </location>
</feature>
<feature type="domain" description="DUF6784" evidence="2">
    <location>
        <begin position="589"/>
        <end position="679"/>
    </location>
</feature>
<reference evidence="4" key="1">
    <citation type="submission" date="2023-07" db="EMBL/GenBank/DDBJ databases">
        <title>Genomic Encyclopedia of Type Strains, Phase IV (KMG-IV): sequencing the most valuable type-strain genomes for metagenomic binning, comparative biology and taxonomic classification.</title>
        <authorList>
            <person name="Goeker M."/>
        </authorList>
    </citation>
    <scope>NUCLEOTIDE SEQUENCE</scope>
    <source>
        <strain evidence="4">DSM 24202</strain>
    </source>
</reference>
<name>A0AAE4APA0_9BACT</name>
<dbReference type="EMBL" id="JAUSVL010000001">
    <property type="protein sequence ID" value="MDQ0291099.1"/>
    <property type="molecule type" value="Genomic_DNA"/>
</dbReference>
<feature type="transmembrane region" description="Helical" evidence="1">
    <location>
        <begin position="663"/>
        <end position="683"/>
    </location>
</feature>
<keyword evidence="1" id="KW-1133">Transmembrane helix</keyword>
<dbReference type="Pfam" id="PF20581">
    <property type="entry name" value="DUF6785"/>
    <property type="match status" value="1"/>
</dbReference>
<evidence type="ECO:0000313" key="5">
    <source>
        <dbReference type="Proteomes" id="UP001238163"/>
    </source>
</evidence>
<dbReference type="Pfam" id="PF20580">
    <property type="entry name" value="DUF6784"/>
    <property type="match status" value="1"/>
</dbReference>
<sequence length="696" mass="77352">MTLRAITLAFLGAAIICGVTYFNDSVLYQTMFVGNHMPMSVFGGLLPLVLVVNPLLRRLFPGTRRSWLQPFSAKELFVLVALILPACSIPYSSMMRLMPRALMLPHHYAKTDSSWKLLGKDPNTLIPATTLLPKRALADPDYDDGNALLGFVQGSQTSPGAAHIRFRDVPWPAWRDALGLWLPMFMLLWLALTGLALVFHKQWADNEHLPYPVVQFAKSLMPDANGAVNAMFRTKLFWIAFGVVFAIHINNYLYVYNSEYLLEFNRSISFAPLSRLFPTFMRGGGWNLLYLRLYFTVIAIAFLVPSDVSLSIGIGPFVFTFIAGLLAQYGLPVNEGTELSPRIYHGMVLGGFIGLFCVMFYTGRHYYLNALRQALLPGGGRRAEVTSGSIWGMRLFLVAFTAMVINLVVLGLDWQLALLYTGILIILFVVLGRIIAETGAFHLSPGIYPCVLIVAFMGEQALGLTALGILFFLTTVFILDPRECFMPFMVNALELSSQGGIKHSRLLPVVGAVMLVGLCISVPLTLYFSYDRGVNWRDSFASTSVPRYAVAGVLAARTRLLAQDTLGQANSVRGFDRLALMKPNRRFVVAFAITFAGVLFFTACRLRFARWPLHPVLFCLWPRYAGYMLAASFLLGGLLKILVTRYGGAKSVQQLRPFMFGMIAADMLAGLVIIISGFVYYWLTGMPPKSYWVLPG</sequence>
<evidence type="ECO:0000256" key="1">
    <source>
        <dbReference type="SAM" id="Phobius"/>
    </source>
</evidence>
<feature type="transmembrane region" description="Helical" evidence="1">
    <location>
        <begin position="76"/>
        <end position="94"/>
    </location>
</feature>
<feature type="transmembrane region" description="Helical" evidence="1">
    <location>
        <begin position="418"/>
        <end position="436"/>
    </location>
</feature>
<keyword evidence="1" id="KW-0812">Transmembrane</keyword>
<keyword evidence="5" id="KW-1185">Reference proteome</keyword>
<feature type="transmembrane region" description="Helical" evidence="1">
    <location>
        <begin position="180"/>
        <end position="199"/>
    </location>
</feature>
<proteinExistence type="predicted"/>
<feature type="transmembrane region" description="Helical" evidence="1">
    <location>
        <begin position="448"/>
        <end position="479"/>
    </location>
</feature>
<dbReference type="AlphaFoldDB" id="A0AAE4APA0"/>
<feature type="transmembrane region" description="Helical" evidence="1">
    <location>
        <begin position="236"/>
        <end position="255"/>
    </location>
</feature>
<dbReference type="RefSeq" id="WP_307263382.1">
    <property type="nucleotide sequence ID" value="NZ_JAUSVL010000001.1"/>
</dbReference>
<gene>
    <name evidence="4" type="ORF">J3R75_003206</name>
</gene>
<feature type="domain" description="DUF6785" evidence="3">
    <location>
        <begin position="2"/>
        <end position="533"/>
    </location>
</feature>
<dbReference type="Proteomes" id="UP001238163">
    <property type="component" value="Unassembled WGS sequence"/>
</dbReference>
<evidence type="ECO:0000259" key="2">
    <source>
        <dbReference type="Pfam" id="PF20580"/>
    </source>
</evidence>
<feature type="transmembrane region" description="Helical" evidence="1">
    <location>
        <begin position="624"/>
        <end position="643"/>
    </location>
</feature>
<feature type="transmembrane region" description="Helical" evidence="1">
    <location>
        <begin position="284"/>
        <end position="303"/>
    </location>
</feature>
<evidence type="ECO:0000313" key="4">
    <source>
        <dbReference type="EMBL" id="MDQ0291099.1"/>
    </source>
</evidence>
<keyword evidence="1" id="KW-0472">Membrane</keyword>
<organism evidence="4 5">
    <name type="scientific">Oligosphaera ethanolica</name>
    <dbReference type="NCBI Taxonomy" id="760260"/>
    <lineage>
        <taxon>Bacteria</taxon>
        <taxon>Pseudomonadati</taxon>
        <taxon>Lentisphaerota</taxon>
        <taxon>Oligosphaeria</taxon>
        <taxon>Oligosphaerales</taxon>
        <taxon>Oligosphaeraceae</taxon>
        <taxon>Oligosphaera</taxon>
    </lineage>
</organism>
<dbReference type="InterPro" id="IPR046711">
    <property type="entry name" value="DUF6784"/>
</dbReference>
<accession>A0AAE4APA0</accession>
<feature type="transmembrane region" description="Helical" evidence="1">
    <location>
        <begin position="310"/>
        <end position="331"/>
    </location>
</feature>
<feature type="transmembrane region" description="Helical" evidence="1">
    <location>
        <begin position="343"/>
        <end position="362"/>
    </location>
</feature>
<protein>
    <submittedName>
        <fullName evidence="4">Uncharacterized protein</fullName>
    </submittedName>
</protein>